<dbReference type="Gramene" id="KZN09113">
    <property type="protein sequence ID" value="KZN09113"/>
    <property type="gene ID" value="DCAR_001769"/>
</dbReference>
<comment type="subcellular location">
    <subcellularLocation>
        <location evidence="1">Membrane</location>
        <topology evidence="1">Multi-pass membrane protein</topology>
    </subcellularLocation>
</comment>
<feature type="transmembrane region" description="Helical" evidence="7">
    <location>
        <begin position="460"/>
        <end position="477"/>
    </location>
</feature>
<feature type="transmembrane region" description="Helical" evidence="7">
    <location>
        <begin position="297"/>
        <end position="315"/>
    </location>
</feature>
<evidence type="ECO:0000313" key="8">
    <source>
        <dbReference type="EMBL" id="KZN09113.1"/>
    </source>
</evidence>
<dbReference type="EMBL" id="LNRQ01000001">
    <property type="protein sequence ID" value="KZN09113.1"/>
    <property type="molecule type" value="Genomic_DNA"/>
</dbReference>
<dbReference type="PANTHER" id="PTHR31376">
    <property type="entry name" value="OS09G0467300 PROTEIN-RELATED"/>
    <property type="match status" value="1"/>
</dbReference>
<keyword evidence="5 7" id="KW-1133">Transmembrane helix</keyword>
<organism evidence="8">
    <name type="scientific">Daucus carota subsp. sativus</name>
    <name type="common">Carrot</name>
    <dbReference type="NCBI Taxonomy" id="79200"/>
    <lineage>
        <taxon>Eukaryota</taxon>
        <taxon>Viridiplantae</taxon>
        <taxon>Streptophyta</taxon>
        <taxon>Embryophyta</taxon>
        <taxon>Tracheophyta</taxon>
        <taxon>Spermatophyta</taxon>
        <taxon>Magnoliopsida</taxon>
        <taxon>eudicotyledons</taxon>
        <taxon>Gunneridae</taxon>
        <taxon>Pentapetalae</taxon>
        <taxon>asterids</taxon>
        <taxon>campanulids</taxon>
        <taxon>Apiales</taxon>
        <taxon>Apiaceae</taxon>
        <taxon>Apioideae</taxon>
        <taxon>Scandiceae</taxon>
        <taxon>Daucinae</taxon>
        <taxon>Daucus</taxon>
        <taxon>Daucus sect. Daucus</taxon>
    </lineage>
</organism>
<dbReference type="SUPFAM" id="SSF103481">
    <property type="entry name" value="Multidrug resistance efflux transporter EmrE"/>
    <property type="match status" value="2"/>
</dbReference>
<feature type="transmembrane region" description="Helical" evidence="7">
    <location>
        <begin position="626"/>
        <end position="651"/>
    </location>
</feature>
<feature type="transmembrane region" description="Helical" evidence="7">
    <location>
        <begin position="223"/>
        <end position="245"/>
    </location>
</feature>
<dbReference type="OMA" id="WIPGTEV"/>
<accession>A0A162B2C9</accession>
<keyword evidence="3" id="KW-0813">Transport</keyword>
<comment type="similarity">
    <text evidence="2">Belongs to the purine permeases (TC 2.A.7.14) family.</text>
</comment>
<proteinExistence type="inferred from homology"/>
<evidence type="ECO:0000256" key="7">
    <source>
        <dbReference type="SAM" id="Phobius"/>
    </source>
</evidence>
<dbReference type="GO" id="GO:0005345">
    <property type="term" value="F:purine nucleobase transmembrane transporter activity"/>
    <property type="evidence" value="ECO:0007669"/>
    <property type="project" value="UniProtKB-ARBA"/>
</dbReference>
<sequence length="740" mass="82263">MEEGVVSGTRSPRPEAEGMSKRMKKFLLVSNCVMLGIGNCLAPMTNRLYSIKGGDRIWLMCALETAGFPFLLIPMTISYLYRRREGGPETKFISMSPALVLPCIVIGILTGADDYMDSAGVSRLPVSTYSLVLASQLGFTAFFAWVLVKQKFTFLHINAILLLTAGAVVLAFHSGSDMPEGESRGDYILGFLMTLGAAILYGFVLPIIELLYQKAKQAITYSLVMEMQFVMALAATVFCVIGMLINKDFQAMGREADNFEIGKAMYYLVLIADAFLWQLFFLGAVGVIFCHSSLLSGILISGLLPVTEILAVFFFDESFTVEKGMSLFLACWGSISYFFEEIQIEKKKKLAAESRDQPGEILQDVKQKCVAPEDEFMEQIQYAELYYFRLVSTLADRPFKDGGKGNEQKHETTSTRDQLLDAGNRQLYCSYYEPPLFCQGWEENLYGPETKLLTMSSWKIAFYCVVIGILTGLDDLMDAAGVSKLPVSTYSLVLASQLGFTALFARILVKQKFTFLHINAIILLTAGAAVLAFNSGSDVPTNESRGTYVIGFLMTLGVAVLYGFVLPSVELIYKKAKQTITYSLVIEMQIIISLSATILCVVGMVINNDFQAIPREAASFELGQTMYYLVLAADAFLWQLFFLGAIGVIFCNNSILSGILISALLPVSEILAVFMFGEKFTPEKGISLFLALWGSVSYFYEEAKQDKEKKRIAEHEEKELERIAQDEYQFTDITQIVLQK</sequence>
<feature type="transmembrane region" description="Helical" evidence="7">
    <location>
        <begin position="155"/>
        <end position="175"/>
    </location>
</feature>
<evidence type="ECO:0000256" key="5">
    <source>
        <dbReference type="ARBA" id="ARBA00022989"/>
    </source>
</evidence>
<feature type="transmembrane region" description="Helical" evidence="7">
    <location>
        <begin position="187"/>
        <end position="211"/>
    </location>
</feature>
<feature type="transmembrane region" description="Helical" evidence="7">
    <location>
        <begin position="321"/>
        <end position="339"/>
    </location>
</feature>
<gene>
    <name evidence="8" type="ORF">DCAR_001769</name>
</gene>
<feature type="transmembrane region" description="Helical" evidence="7">
    <location>
        <begin position="92"/>
        <end position="109"/>
    </location>
</feature>
<evidence type="ECO:0000256" key="6">
    <source>
        <dbReference type="ARBA" id="ARBA00023136"/>
    </source>
</evidence>
<feature type="transmembrane region" description="Helical" evidence="7">
    <location>
        <begin position="658"/>
        <end position="677"/>
    </location>
</feature>
<dbReference type="Pfam" id="PF16913">
    <property type="entry name" value="PUNUT"/>
    <property type="match status" value="2"/>
</dbReference>
<evidence type="ECO:0000256" key="3">
    <source>
        <dbReference type="ARBA" id="ARBA00022448"/>
    </source>
</evidence>
<name>A0A162B2C9_DAUCS</name>
<dbReference type="AlphaFoldDB" id="A0A162B2C9"/>
<dbReference type="GO" id="GO:0016020">
    <property type="term" value="C:membrane"/>
    <property type="evidence" value="ECO:0007669"/>
    <property type="project" value="UniProtKB-SubCell"/>
</dbReference>
<feature type="transmembrane region" description="Helical" evidence="7">
    <location>
        <begin position="489"/>
        <end position="509"/>
    </location>
</feature>
<dbReference type="InterPro" id="IPR030182">
    <property type="entry name" value="PUP_plant"/>
</dbReference>
<evidence type="ECO:0000256" key="1">
    <source>
        <dbReference type="ARBA" id="ARBA00004141"/>
    </source>
</evidence>
<keyword evidence="6 7" id="KW-0472">Membrane</keyword>
<feature type="transmembrane region" description="Helical" evidence="7">
    <location>
        <begin position="265"/>
        <end position="290"/>
    </location>
</feature>
<feature type="transmembrane region" description="Helical" evidence="7">
    <location>
        <begin position="584"/>
        <end position="606"/>
    </location>
</feature>
<reference evidence="8" key="1">
    <citation type="journal article" date="2016" name="Nat. Genet.">
        <title>A high-quality carrot genome assembly provides new insights into carotenoid accumulation and asterid genome evolution.</title>
        <authorList>
            <person name="Iorizzo M."/>
            <person name="Ellison S."/>
            <person name="Senalik D."/>
            <person name="Zeng P."/>
            <person name="Satapoomin P."/>
            <person name="Huang J."/>
            <person name="Bowman M."/>
            <person name="Iovene M."/>
            <person name="Sanseverino W."/>
            <person name="Cavagnaro P."/>
            <person name="Yildiz M."/>
            <person name="Macko-Podgorni A."/>
            <person name="Moranska E."/>
            <person name="Grzebelus E."/>
            <person name="Grzebelus D."/>
            <person name="Ashrafi H."/>
            <person name="Zheng Z."/>
            <person name="Cheng S."/>
            <person name="Spooner D."/>
            <person name="Van Deynze A."/>
            <person name="Simon P."/>
        </authorList>
    </citation>
    <scope>NUCLEOTIDE SEQUENCE [LARGE SCALE GENOMIC DNA]</scope>
    <source>
        <tissue evidence="8">Leaf</tissue>
    </source>
</reference>
<evidence type="ECO:0000256" key="4">
    <source>
        <dbReference type="ARBA" id="ARBA00022692"/>
    </source>
</evidence>
<dbReference type="InterPro" id="IPR037185">
    <property type="entry name" value="EmrE-like"/>
</dbReference>
<protein>
    <submittedName>
        <fullName evidence="8">Uncharacterized protein</fullName>
    </submittedName>
</protein>
<evidence type="ECO:0000256" key="2">
    <source>
        <dbReference type="ARBA" id="ARBA00006213"/>
    </source>
</evidence>
<feature type="transmembrane region" description="Helical" evidence="7">
    <location>
        <begin position="548"/>
        <end position="572"/>
    </location>
</feature>
<feature type="transmembrane region" description="Helical" evidence="7">
    <location>
        <begin position="26"/>
        <end position="45"/>
    </location>
</feature>
<dbReference type="PANTHER" id="PTHR31376:SF105">
    <property type="entry name" value="PURINE PERMEASE-RELATED"/>
    <property type="match status" value="1"/>
</dbReference>
<feature type="transmembrane region" description="Helical" evidence="7">
    <location>
        <begin position="129"/>
        <end position="148"/>
    </location>
</feature>
<dbReference type="GO" id="GO:0015211">
    <property type="term" value="F:purine nucleoside transmembrane transporter activity"/>
    <property type="evidence" value="ECO:0007669"/>
    <property type="project" value="InterPro"/>
</dbReference>
<feature type="transmembrane region" description="Helical" evidence="7">
    <location>
        <begin position="57"/>
        <end position="80"/>
    </location>
</feature>
<dbReference type="STRING" id="79200.A0A162B2C9"/>
<feature type="transmembrane region" description="Helical" evidence="7">
    <location>
        <begin position="516"/>
        <end position="536"/>
    </location>
</feature>
<keyword evidence="4 7" id="KW-0812">Transmembrane</keyword>
<comment type="caution">
    <text evidence="8">The sequence shown here is derived from an EMBL/GenBank/DDBJ whole genome shotgun (WGS) entry which is preliminary data.</text>
</comment>